<reference evidence="3 4" key="1">
    <citation type="journal article" date="2019" name="Sci. Rep.">
        <title>A high-quality genome of Eragrostis curvula grass provides insights into Poaceae evolution and supports new strategies to enhance forage quality.</title>
        <authorList>
            <person name="Carballo J."/>
            <person name="Santos B.A.C.M."/>
            <person name="Zappacosta D."/>
            <person name="Garbus I."/>
            <person name="Selva J.P."/>
            <person name="Gallo C.A."/>
            <person name="Diaz A."/>
            <person name="Albertini E."/>
            <person name="Caccamo M."/>
            <person name="Echenique V."/>
        </authorList>
    </citation>
    <scope>NUCLEOTIDE SEQUENCE [LARGE SCALE GENOMIC DNA]</scope>
    <source>
        <strain evidence="4">cv. Victoria</strain>
        <tissue evidence="3">Leaf</tissue>
    </source>
</reference>
<comment type="caution">
    <text evidence="3">The sequence shown here is derived from an EMBL/GenBank/DDBJ whole genome shotgun (WGS) entry which is preliminary data.</text>
</comment>
<evidence type="ECO:0000256" key="1">
    <source>
        <dbReference type="SAM" id="MobiDB-lite"/>
    </source>
</evidence>
<dbReference type="Proteomes" id="UP000324897">
    <property type="component" value="Chromosome 4"/>
</dbReference>
<organism evidence="3 4">
    <name type="scientific">Eragrostis curvula</name>
    <name type="common">weeping love grass</name>
    <dbReference type="NCBI Taxonomy" id="38414"/>
    <lineage>
        <taxon>Eukaryota</taxon>
        <taxon>Viridiplantae</taxon>
        <taxon>Streptophyta</taxon>
        <taxon>Embryophyta</taxon>
        <taxon>Tracheophyta</taxon>
        <taxon>Spermatophyta</taxon>
        <taxon>Magnoliopsida</taxon>
        <taxon>Liliopsida</taxon>
        <taxon>Poales</taxon>
        <taxon>Poaceae</taxon>
        <taxon>PACMAD clade</taxon>
        <taxon>Chloridoideae</taxon>
        <taxon>Eragrostideae</taxon>
        <taxon>Eragrostidinae</taxon>
        <taxon>Eragrostis</taxon>
    </lineage>
</organism>
<dbReference type="EMBL" id="RWGY01000007">
    <property type="protein sequence ID" value="TVU40970.1"/>
    <property type="molecule type" value="Genomic_DNA"/>
</dbReference>
<evidence type="ECO:0008006" key="5">
    <source>
        <dbReference type="Google" id="ProtNLM"/>
    </source>
</evidence>
<proteinExistence type="predicted"/>
<dbReference type="SUPFAM" id="SSF55797">
    <property type="entry name" value="PR-1-like"/>
    <property type="match status" value="1"/>
</dbReference>
<protein>
    <recommendedName>
        <fullName evidence="5">SCP domain-containing protein</fullName>
    </recommendedName>
</protein>
<evidence type="ECO:0000313" key="3">
    <source>
        <dbReference type="EMBL" id="TVU40970.1"/>
    </source>
</evidence>
<evidence type="ECO:0000313" key="4">
    <source>
        <dbReference type="Proteomes" id="UP000324897"/>
    </source>
</evidence>
<feature type="signal peptide" evidence="2">
    <location>
        <begin position="1"/>
        <end position="26"/>
    </location>
</feature>
<feature type="chain" id="PRO_5023894910" description="SCP domain-containing protein" evidence="2">
    <location>
        <begin position="27"/>
        <end position="92"/>
    </location>
</feature>
<dbReference type="Gramene" id="TVU40970">
    <property type="protein sequence ID" value="TVU40970"/>
    <property type="gene ID" value="EJB05_14456"/>
</dbReference>
<dbReference type="AlphaFoldDB" id="A0A5J9W0U8"/>
<sequence length="92" mass="9737">MAFSSKRAWLALALAVAAVVATPCAAQNSAQVFVNLHNKERAAVGVGKVAAYAQSYAAQRQGDCALRHSTNSRTARTSTWAAPARPGRRRTP</sequence>
<gene>
    <name evidence="3" type="ORF">EJB05_14456</name>
</gene>
<dbReference type="InterPro" id="IPR035940">
    <property type="entry name" value="CAP_sf"/>
</dbReference>
<keyword evidence="4" id="KW-1185">Reference proteome</keyword>
<feature type="region of interest" description="Disordered" evidence="1">
    <location>
        <begin position="67"/>
        <end position="92"/>
    </location>
</feature>
<accession>A0A5J9W0U8</accession>
<feature type="compositionally biased region" description="Polar residues" evidence="1">
    <location>
        <begin position="68"/>
        <end position="80"/>
    </location>
</feature>
<evidence type="ECO:0000256" key="2">
    <source>
        <dbReference type="SAM" id="SignalP"/>
    </source>
</evidence>
<keyword evidence="2" id="KW-0732">Signal</keyword>
<feature type="non-terminal residue" evidence="3">
    <location>
        <position position="1"/>
    </location>
</feature>
<name>A0A5J9W0U8_9POAL</name>